<dbReference type="Pfam" id="PF00005">
    <property type="entry name" value="ABC_tran"/>
    <property type="match status" value="1"/>
</dbReference>
<dbReference type="GO" id="GO:0015421">
    <property type="term" value="F:ABC-type oligopeptide transporter activity"/>
    <property type="evidence" value="ECO:0007669"/>
    <property type="project" value="TreeGrafter"/>
</dbReference>
<dbReference type="GO" id="GO:0005524">
    <property type="term" value="F:ATP binding"/>
    <property type="evidence" value="ECO:0007669"/>
    <property type="project" value="UniProtKB-KW"/>
</dbReference>
<dbReference type="PANTHER" id="PTHR43394">
    <property type="entry name" value="ATP-DEPENDENT PERMEASE MDL1, MITOCHONDRIAL"/>
    <property type="match status" value="1"/>
</dbReference>
<dbReference type="EC" id="3.6.3.44" evidence="12"/>
<evidence type="ECO:0000256" key="8">
    <source>
        <dbReference type="ARBA" id="ARBA00023136"/>
    </source>
</evidence>
<dbReference type="InterPro" id="IPR027417">
    <property type="entry name" value="P-loop_NTPase"/>
</dbReference>
<sequence>MHPLHTLWPYLRLHRRQYLIGLVAVLFSNMAVLLPPYLLGRGIDHLSASVDRNPATPGLSVSTLALYALGIIAASALSATLMLIMRRNIVVASRETEYEIRRDLFGHLSQLDKPYFDRARTGDLMNRLTGDLSAVREMLGFGAWQIVNVTSVFIASFSVMFSVSWRLTVAVLAVFPIMIGLLVYLSRLIAQRYVLVQEQNSAISAKAQENFSGARVVKGYAIEDREISAYRAMNLELLRRFLALARVDGPLQAFISLLMGIAYVLVLAYGGRMILGLVPGADLSLGQFVQYATTLERLAWPMLSIGYIANLTQRGLASWVRLQEIFDAHPQVRDRPGRTAPLQGELRGDLSFENVSVRFGERPVLQGITLHIPAGMTLGITGPTGSGKTVLSQLVTRLMDPTSGAVRLDGRDLREYPLAQLRDAIAVVPQEPFLFSDTVANNIAFGLNGAQYPPIPTRVNVRDAAAPIADDPAPDMDRVRDAARLAGLDRDIEDFPNTYNTMLGERGVTLSGGQRQRTALARAIARQPKILILDDSMSAVDTETERRILTGLQQVQQGRTVLLIGHRVSTLRGADHIIVLEDGRIIEQGSHDELLALGGHYADLDRKQRLAQDLEQDLGTDLTTTDLTTTDPNATERQA</sequence>
<evidence type="ECO:0000259" key="11">
    <source>
        <dbReference type="PROSITE" id="PS50929"/>
    </source>
</evidence>
<keyword evidence="6" id="KW-0067">ATP-binding</keyword>
<feature type="transmembrane region" description="Helical" evidence="9">
    <location>
        <begin position="141"/>
        <end position="161"/>
    </location>
</feature>
<evidence type="ECO:0000313" key="12">
    <source>
        <dbReference type="EMBL" id="ADV66485.1"/>
    </source>
</evidence>
<dbReference type="eggNOG" id="COG1132">
    <property type="taxonomic scope" value="Bacteria"/>
</dbReference>
<evidence type="ECO:0000256" key="9">
    <source>
        <dbReference type="SAM" id="Phobius"/>
    </source>
</evidence>
<dbReference type="HOGENOM" id="CLU_000604_84_3_0"/>
<dbReference type="SUPFAM" id="SSF90123">
    <property type="entry name" value="ABC transporter transmembrane region"/>
    <property type="match status" value="1"/>
</dbReference>
<dbReference type="InterPro" id="IPR003593">
    <property type="entry name" value="AAA+_ATPase"/>
</dbReference>
<feature type="transmembrane region" description="Helical" evidence="9">
    <location>
        <begin position="167"/>
        <end position="185"/>
    </location>
</feature>
<protein>
    <submittedName>
        <fullName evidence="12">Xenobiotic-transporting ATPase</fullName>
        <ecNumber evidence="12">3.6.3.44</ecNumber>
    </submittedName>
</protein>
<feature type="transmembrane region" description="Helical" evidence="9">
    <location>
        <begin position="59"/>
        <end position="84"/>
    </location>
</feature>
<feature type="domain" description="ABC transporter" evidence="10">
    <location>
        <begin position="350"/>
        <end position="607"/>
    </location>
</feature>
<dbReference type="GO" id="GO:0016887">
    <property type="term" value="F:ATP hydrolysis activity"/>
    <property type="evidence" value="ECO:0007669"/>
    <property type="project" value="InterPro"/>
</dbReference>
<dbReference type="PROSITE" id="PS50893">
    <property type="entry name" value="ABC_TRANSPORTER_2"/>
    <property type="match status" value="1"/>
</dbReference>
<keyword evidence="7 9" id="KW-1133">Transmembrane helix</keyword>
<dbReference type="AlphaFoldDB" id="E8U5Z6"/>
<evidence type="ECO:0000259" key="10">
    <source>
        <dbReference type="PROSITE" id="PS50893"/>
    </source>
</evidence>
<evidence type="ECO:0000256" key="6">
    <source>
        <dbReference type="ARBA" id="ARBA00022840"/>
    </source>
</evidence>
<evidence type="ECO:0000256" key="1">
    <source>
        <dbReference type="ARBA" id="ARBA00004651"/>
    </source>
</evidence>
<evidence type="ECO:0000256" key="4">
    <source>
        <dbReference type="ARBA" id="ARBA00022692"/>
    </source>
</evidence>
<comment type="subcellular location">
    <subcellularLocation>
        <location evidence="1">Cell membrane</location>
        <topology evidence="1">Multi-pass membrane protein</topology>
    </subcellularLocation>
</comment>
<keyword evidence="12" id="KW-0378">Hydrolase</keyword>
<dbReference type="PROSITE" id="PS50929">
    <property type="entry name" value="ABC_TM1F"/>
    <property type="match status" value="1"/>
</dbReference>
<dbReference type="FunFam" id="3.40.50.300:FF:000221">
    <property type="entry name" value="Multidrug ABC transporter ATP-binding protein"/>
    <property type="match status" value="1"/>
</dbReference>
<keyword evidence="5" id="KW-0547">Nucleotide-binding</keyword>
<dbReference type="Pfam" id="PF00664">
    <property type="entry name" value="ABC_membrane"/>
    <property type="match status" value="1"/>
</dbReference>
<proteinExistence type="predicted"/>
<dbReference type="CDD" id="cd18541">
    <property type="entry name" value="ABC_6TM_TmrB_like"/>
    <property type="match status" value="1"/>
</dbReference>
<feature type="transmembrane region" description="Helical" evidence="9">
    <location>
        <begin position="18"/>
        <end position="39"/>
    </location>
</feature>
<feature type="transmembrane region" description="Helical" evidence="9">
    <location>
        <begin position="249"/>
        <end position="269"/>
    </location>
</feature>
<keyword evidence="3" id="KW-1003">Cell membrane</keyword>
<dbReference type="EMBL" id="CP002454">
    <property type="protein sequence ID" value="ADV66485.1"/>
    <property type="molecule type" value="Genomic_DNA"/>
</dbReference>
<name>E8U5Z6_DEIML</name>
<dbReference type="InterPro" id="IPR003439">
    <property type="entry name" value="ABC_transporter-like_ATP-bd"/>
</dbReference>
<dbReference type="SUPFAM" id="SSF52540">
    <property type="entry name" value="P-loop containing nucleoside triphosphate hydrolases"/>
    <property type="match status" value="1"/>
</dbReference>
<dbReference type="InterPro" id="IPR039421">
    <property type="entry name" value="Type_1_exporter"/>
</dbReference>
<evidence type="ECO:0000256" key="2">
    <source>
        <dbReference type="ARBA" id="ARBA00022448"/>
    </source>
</evidence>
<evidence type="ECO:0000256" key="5">
    <source>
        <dbReference type="ARBA" id="ARBA00022741"/>
    </source>
</evidence>
<dbReference type="SMART" id="SM00382">
    <property type="entry name" value="AAA"/>
    <property type="match status" value="1"/>
</dbReference>
<reference evidence="13" key="2">
    <citation type="submission" date="2011-01" db="EMBL/GenBank/DDBJ databases">
        <title>The complete genome of Deinococcus maricopensis DSM 21211.</title>
        <authorList>
            <consortium name="US DOE Joint Genome Institute (JGI-PGF)"/>
            <person name="Lucas S."/>
            <person name="Copeland A."/>
            <person name="Lapidus A."/>
            <person name="Goodwin L."/>
            <person name="Pitluck S."/>
            <person name="Kyrpides N."/>
            <person name="Mavromatis K."/>
            <person name="Pagani I."/>
            <person name="Ivanova N."/>
            <person name="Ovchinnikova G."/>
            <person name="Zeytun A."/>
            <person name="Detter J.C."/>
            <person name="Han C."/>
            <person name="Land M."/>
            <person name="Hauser L."/>
            <person name="Markowitz V."/>
            <person name="Cheng J.-F."/>
            <person name="Hugenholtz P."/>
            <person name="Woyke T."/>
            <person name="Wu D."/>
            <person name="Pukall R."/>
            <person name="Gehrich-Schroeter G."/>
            <person name="Brambilla E."/>
            <person name="Klenk H.-P."/>
            <person name="Eisen J.A."/>
        </authorList>
    </citation>
    <scope>NUCLEOTIDE SEQUENCE [LARGE SCALE GENOMIC DNA]</scope>
    <source>
        <strain evidence="13">DSM 21211 / LMG 22137 / NRRL B-23946 / LB-34</strain>
    </source>
</reference>
<organism evidence="12 13">
    <name type="scientific">Deinococcus maricopensis (strain DSM 21211 / LMG 22137 / NRRL B-23946 / LB-34)</name>
    <dbReference type="NCBI Taxonomy" id="709986"/>
    <lineage>
        <taxon>Bacteria</taxon>
        <taxon>Thermotogati</taxon>
        <taxon>Deinococcota</taxon>
        <taxon>Deinococci</taxon>
        <taxon>Deinococcales</taxon>
        <taxon>Deinococcaceae</taxon>
        <taxon>Deinococcus</taxon>
    </lineage>
</organism>
<dbReference type="GO" id="GO:0005886">
    <property type="term" value="C:plasma membrane"/>
    <property type="evidence" value="ECO:0007669"/>
    <property type="project" value="UniProtKB-SubCell"/>
</dbReference>
<dbReference type="InterPro" id="IPR011527">
    <property type="entry name" value="ABC1_TM_dom"/>
</dbReference>
<feature type="domain" description="ABC transmembrane type-1" evidence="11">
    <location>
        <begin position="19"/>
        <end position="314"/>
    </location>
</feature>
<evidence type="ECO:0000256" key="7">
    <source>
        <dbReference type="ARBA" id="ARBA00022989"/>
    </source>
</evidence>
<dbReference type="RefSeq" id="WP_013555990.1">
    <property type="nucleotide sequence ID" value="NC_014958.1"/>
</dbReference>
<dbReference type="InterPro" id="IPR036640">
    <property type="entry name" value="ABC1_TM_sf"/>
</dbReference>
<accession>E8U5Z6</accession>
<dbReference type="Gene3D" id="3.40.50.300">
    <property type="entry name" value="P-loop containing nucleotide triphosphate hydrolases"/>
    <property type="match status" value="1"/>
</dbReference>
<keyword evidence="4 9" id="KW-0812">Transmembrane</keyword>
<evidence type="ECO:0000256" key="3">
    <source>
        <dbReference type="ARBA" id="ARBA00022475"/>
    </source>
</evidence>
<dbReference type="STRING" id="709986.Deima_0830"/>
<gene>
    <name evidence="12" type="ordered locus">Deima_0830</name>
</gene>
<keyword evidence="2" id="KW-0813">Transport</keyword>
<dbReference type="KEGG" id="dmr:Deima_0830"/>
<dbReference type="Proteomes" id="UP000008635">
    <property type="component" value="Chromosome"/>
</dbReference>
<evidence type="ECO:0000313" key="13">
    <source>
        <dbReference type="Proteomes" id="UP000008635"/>
    </source>
</evidence>
<dbReference type="PANTHER" id="PTHR43394:SF1">
    <property type="entry name" value="ATP-BINDING CASSETTE SUB-FAMILY B MEMBER 10, MITOCHONDRIAL"/>
    <property type="match status" value="1"/>
</dbReference>
<dbReference type="Gene3D" id="1.20.1560.10">
    <property type="entry name" value="ABC transporter type 1, transmembrane domain"/>
    <property type="match status" value="1"/>
</dbReference>
<keyword evidence="13" id="KW-1185">Reference proteome</keyword>
<keyword evidence="8 9" id="KW-0472">Membrane</keyword>
<reference evidence="12 13" key="1">
    <citation type="journal article" date="2011" name="Stand. Genomic Sci.">
        <title>Complete genome sequence of Deinococcus maricopensis type strain (LB-34).</title>
        <authorList>
            <person name="Pukall R."/>
            <person name="Zeytun A."/>
            <person name="Lucas S."/>
            <person name="Lapidus A."/>
            <person name="Hammon N."/>
            <person name="Deshpande S."/>
            <person name="Nolan M."/>
            <person name="Cheng J.F."/>
            <person name="Pitluck S."/>
            <person name="Liolios K."/>
            <person name="Pagani I."/>
            <person name="Mikhailova N."/>
            <person name="Ivanova N."/>
            <person name="Mavromatis K."/>
            <person name="Pati A."/>
            <person name="Tapia R."/>
            <person name="Han C."/>
            <person name="Goodwin L."/>
            <person name="Chen A."/>
            <person name="Palaniappan K."/>
            <person name="Land M."/>
            <person name="Hauser L."/>
            <person name="Chang Y.J."/>
            <person name="Jeffries C.D."/>
            <person name="Brambilla E.M."/>
            <person name="Rohde M."/>
            <person name="Goker M."/>
            <person name="Detter J.C."/>
            <person name="Woyke T."/>
            <person name="Bristow J."/>
            <person name="Eisen J.A."/>
            <person name="Markowitz V."/>
            <person name="Hugenholtz P."/>
            <person name="Kyrpides N.C."/>
            <person name="Klenk H.P."/>
        </authorList>
    </citation>
    <scope>NUCLEOTIDE SEQUENCE [LARGE SCALE GENOMIC DNA]</scope>
    <source>
        <strain evidence="13">DSM 21211 / LMG 22137 / NRRL B-23946 / LB-34</strain>
    </source>
</reference>